<dbReference type="Pfam" id="PF04082">
    <property type="entry name" value="Fungal_trans"/>
    <property type="match status" value="1"/>
</dbReference>
<sequence>MRQSQPLNGSHRTTTVTKRSRAVQACTLCRQTKSKCDGQHPSCERCAKGNLVCEYTQNTRDRRMDRQEERRAHLALANRVRELESRLAAAQSSVKDDTKDDSAGSPEIQVGKTSSASSRARSFTQHVPRDHVASFSQPAPDSSADAIATGLFDEQPAKADIGYFGPSSNHAFFWALTSSLDESDKQRPEGQKLPSRHTTTRGGPRRLPLPPLKASTSAKHAAAQEDAFPGRSVATTWINRFFDTVAVVLPYVSRSVLLREIDMIDSRTGTWQSCPSGTQALLNVVFAQALATSEDGAAEPFYRRALSLLDERGVYQPTIESLQALLLLASFQQNSQRAQESITTYFGAVKAAFQLGIHSPSSYGRWSREEKELRCILWFAVIQLDRIVGSGLGRPFLIPDQHIRIRPSEMISISFHHNHGEMDQSRQSDMAFFHHIISLHDIMGKAVDKVHASNVSAVHELTLSELVSHIMDLLTQIEQLQANMSPFKLLLSNVDLSTWAASDFDEARHTIVLTLYHYRVNTLINAPLLLSILGRVSISNTCNGSKMHMDVAMSILKTYLQTIHDFHTLLCSILARQPSFLRCNAVWWLCNYMMVSVNLHLFGLWLISTHTHKPETLPSLGRNSCEIESLMRQTLDTLKLVGGSSIMSRKAHRCLQKYLDLYTTHDGNSTRPRTLLRHVDNMTIPPPQVLEPWSCNFVPATTATSSPGGWDSNMGDLLAGFCPEDFLGAGLFATGYTISDFDATGFI</sequence>
<keyword evidence="2" id="KW-0479">Metal-binding</keyword>
<evidence type="ECO:0000256" key="2">
    <source>
        <dbReference type="ARBA" id="ARBA00022723"/>
    </source>
</evidence>
<dbReference type="CDD" id="cd00067">
    <property type="entry name" value="GAL4"/>
    <property type="match status" value="1"/>
</dbReference>
<dbReference type="GO" id="GO:0008270">
    <property type="term" value="F:zinc ion binding"/>
    <property type="evidence" value="ECO:0007669"/>
    <property type="project" value="InterPro"/>
</dbReference>
<dbReference type="SUPFAM" id="SSF57701">
    <property type="entry name" value="Zn2/Cys6 DNA-binding domain"/>
    <property type="match status" value="1"/>
</dbReference>
<dbReference type="GO" id="GO:0000981">
    <property type="term" value="F:DNA-binding transcription factor activity, RNA polymerase II-specific"/>
    <property type="evidence" value="ECO:0007669"/>
    <property type="project" value="InterPro"/>
</dbReference>
<dbReference type="GO" id="GO:0005634">
    <property type="term" value="C:nucleus"/>
    <property type="evidence" value="ECO:0007669"/>
    <property type="project" value="UniProtKB-SubCell"/>
</dbReference>
<evidence type="ECO:0000313" key="7">
    <source>
        <dbReference type="EMBL" id="QPG93594.1"/>
    </source>
</evidence>
<evidence type="ECO:0000256" key="3">
    <source>
        <dbReference type="ARBA" id="ARBA00023125"/>
    </source>
</evidence>
<keyword evidence="8" id="KW-1185">Reference proteome</keyword>
<proteinExistence type="predicted"/>
<reference evidence="7 8" key="1">
    <citation type="journal article" date="2018" name="PLoS Genet.">
        <title>Repeat elements organise 3D genome structure and mediate transcription in the filamentous fungus Epichloe festucae.</title>
        <authorList>
            <person name="Winter D.J."/>
            <person name="Ganley A.R.D."/>
            <person name="Young C.A."/>
            <person name="Liachko I."/>
            <person name="Schardl C.L."/>
            <person name="Dupont P.Y."/>
            <person name="Berry D."/>
            <person name="Ram A."/>
            <person name="Scott B."/>
            <person name="Cox M.P."/>
        </authorList>
    </citation>
    <scope>NUCLEOTIDE SEQUENCE [LARGE SCALE GENOMIC DNA]</scope>
    <source>
        <strain evidence="7 8">Fl1</strain>
    </source>
</reference>
<dbReference type="PROSITE" id="PS50048">
    <property type="entry name" value="ZN2_CY6_FUNGAL_2"/>
    <property type="match status" value="1"/>
</dbReference>
<gene>
    <name evidence="7" type="ORF">C2857_001077</name>
</gene>
<dbReference type="PANTHER" id="PTHR46910">
    <property type="entry name" value="TRANSCRIPTION FACTOR PDR1"/>
    <property type="match status" value="1"/>
</dbReference>
<dbReference type="CDD" id="cd12148">
    <property type="entry name" value="fungal_TF_MHR"/>
    <property type="match status" value="1"/>
</dbReference>
<evidence type="ECO:0000256" key="5">
    <source>
        <dbReference type="SAM" id="MobiDB-lite"/>
    </source>
</evidence>
<dbReference type="SMART" id="SM00906">
    <property type="entry name" value="Fungal_trans"/>
    <property type="match status" value="1"/>
</dbReference>
<dbReference type="Gene3D" id="4.10.240.10">
    <property type="entry name" value="Zn(2)-C6 fungal-type DNA-binding domain"/>
    <property type="match status" value="1"/>
</dbReference>
<dbReference type="InterPro" id="IPR007219">
    <property type="entry name" value="XnlR_reg_dom"/>
</dbReference>
<dbReference type="InterPro" id="IPR050987">
    <property type="entry name" value="AtrR-like"/>
</dbReference>
<evidence type="ECO:0000313" key="8">
    <source>
        <dbReference type="Proteomes" id="UP000594364"/>
    </source>
</evidence>
<dbReference type="Pfam" id="PF00172">
    <property type="entry name" value="Zn_clus"/>
    <property type="match status" value="1"/>
</dbReference>
<feature type="region of interest" description="Disordered" evidence="5">
    <location>
        <begin position="183"/>
        <end position="211"/>
    </location>
</feature>
<dbReference type="InterPro" id="IPR001138">
    <property type="entry name" value="Zn2Cys6_DnaBD"/>
</dbReference>
<dbReference type="InterPro" id="IPR036864">
    <property type="entry name" value="Zn2-C6_fun-type_DNA-bd_sf"/>
</dbReference>
<evidence type="ECO:0000256" key="4">
    <source>
        <dbReference type="ARBA" id="ARBA00023242"/>
    </source>
</evidence>
<accession>A0A7S9KJV8</accession>
<evidence type="ECO:0000259" key="6">
    <source>
        <dbReference type="PROSITE" id="PS50048"/>
    </source>
</evidence>
<protein>
    <recommendedName>
        <fullName evidence="6">Zn(2)-C6 fungal-type domain-containing protein</fullName>
    </recommendedName>
</protein>
<dbReference type="GO" id="GO:0003677">
    <property type="term" value="F:DNA binding"/>
    <property type="evidence" value="ECO:0007669"/>
    <property type="project" value="UniProtKB-KW"/>
</dbReference>
<dbReference type="SMART" id="SM00066">
    <property type="entry name" value="GAL4"/>
    <property type="match status" value="1"/>
</dbReference>
<evidence type="ECO:0000256" key="1">
    <source>
        <dbReference type="ARBA" id="ARBA00004123"/>
    </source>
</evidence>
<dbReference type="GO" id="GO:0006351">
    <property type="term" value="P:DNA-templated transcription"/>
    <property type="evidence" value="ECO:0007669"/>
    <property type="project" value="InterPro"/>
</dbReference>
<comment type="subcellular location">
    <subcellularLocation>
        <location evidence="1">Nucleus</location>
    </subcellularLocation>
</comment>
<dbReference type="Proteomes" id="UP000594364">
    <property type="component" value="Chromosome 1"/>
</dbReference>
<keyword evidence="3" id="KW-0238">DNA-binding</keyword>
<dbReference type="EMBL" id="CP031385">
    <property type="protein sequence ID" value="QPG93594.1"/>
    <property type="molecule type" value="Genomic_DNA"/>
</dbReference>
<keyword evidence="4" id="KW-0539">Nucleus</keyword>
<dbReference type="OrthoDB" id="3364175at2759"/>
<organism evidence="7 8">
    <name type="scientific">Epichloe festucae (strain Fl1)</name>
    <dbReference type="NCBI Taxonomy" id="877507"/>
    <lineage>
        <taxon>Eukaryota</taxon>
        <taxon>Fungi</taxon>
        <taxon>Dikarya</taxon>
        <taxon>Ascomycota</taxon>
        <taxon>Pezizomycotina</taxon>
        <taxon>Sordariomycetes</taxon>
        <taxon>Hypocreomycetidae</taxon>
        <taxon>Hypocreales</taxon>
        <taxon>Clavicipitaceae</taxon>
        <taxon>Epichloe</taxon>
    </lineage>
</organism>
<dbReference type="PANTHER" id="PTHR46910:SF3">
    <property type="entry name" value="HALOTOLERANCE PROTEIN 9-RELATED"/>
    <property type="match status" value="1"/>
</dbReference>
<dbReference type="PROSITE" id="PS00463">
    <property type="entry name" value="ZN2_CY6_FUNGAL_1"/>
    <property type="match status" value="1"/>
</dbReference>
<feature type="region of interest" description="Disordered" evidence="5">
    <location>
        <begin position="87"/>
        <end position="142"/>
    </location>
</feature>
<dbReference type="AlphaFoldDB" id="A0A7S9KJV8"/>
<feature type="domain" description="Zn(2)-C6 fungal-type" evidence="6">
    <location>
        <begin position="25"/>
        <end position="55"/>
    </location>
</feature>
<name>A0A7S9KJV8_EPIFF</name>